<name>A0A9N8EHD3_9STRA</name>
<evidence type="ECO:0000256" key="2">
    <source>
        <dbReference type="PROSITE-ProRule" id="PRU00332"/>
    </source>
</evidence>
<evidence type="ECO:0000256" key="3">
    <source>
        <dbReference type="SAM" id="MobiDB-lite"/>
    </source>
</evidence>
<dbReference type="SMART" id="SM00715">
    <property type="entry name" value="LA"/>
    <property type="match status" value="1"/>
</dbReference>
<proteinExistence type="predicted"/>
<dbReference type="OrthoDB" id="409625at2759"/>
<dbReference type="CDD" id="cd07323">
    <property type="entry name" value="LAM"/>
    <property type="match status" value="1"/>
</dbReference>
<dbReference type="PROSITE" id="PS50961">
    <property type="entry name" value="HTH_LA"/>
    <property type="match status" value="1"/>
</dbReference>
<evidence type="ECO:0000313" key="6">
    <source>
        <dbReference type="Proteomes" id="UP001153069"/>
    </source>
</evidence>
<dbReference type="InterPro" id="IPR036388">
    <property type="entry name" value="WH-like_DNA-bd_sf"/>
</dbReference>
<keyword evidence="6" id="KW-1185">Reference proteome</keyword>
<keyword evidence="1 2" id="KW-0694">RNA-binding</keyword>
<feature type="compositionally biased region" description="Basic residues" evidence="3">
    <location>
        <begin position="50"/>
        <end position="66"/>
    </location>
</feature>
<evidence type="ECO:0000256" key="1">
    <source>
        <dbReference type="ARBA" id="ARBA00022884"/>
    </source>
</evidence>
<dbReference type="SUPFAM" id="SSF46785">
    <property type="entry name" value="Winged helix' DNA-binding domain"/>
    <property type="match status" value="1"/>
</dbReference>
<dbReference type="InterPro" id="IPR045180">
    <property type="entry name" value="La_dom_prot"/>
</dbReference>
<gene>
    <name evidence="5" type="ORF">SEMRO_1083_G239300.1</name>
</gene>
<feature type="region of interest" description="Disordered" evidence="3">
    <location>
        <begin position="1"/>
        <end position="70"/>
    </location>
</feature>
<organism evidence="5 6">
    <name type="scientific">Seminavis robusta</name>
    <dbReference type="NCBI Taxonomy" id="568900"/>
    <lineage>
        <taxon>Eukaryota</taxon>
        <taxon>Sar</taxon>
        <taxon>Stramenopiles</taxon>
        <taxon>Ochrophyta</taxon>
        <taxon>Bacillariophyta</taxon>
        <taxon>Bacillariophyceae</taxon>
        <taxon>Bacillariophycidae</taxon>
        <taxon>Naviculales</taxon>
        <taxon>Naviculaceae</taxon>
        <taxon>Seminavis</taxon>
    </lineage>
</organism>
<dbReference type="InterPro" id="IPR036390">
    <property type="entry name" value="WH_DNA-bd_sf"/>
</dbReference>
<reference evidence="5" key="1">
    <citation type="submission" date="2020-06" db="EMBL/GenBank/DDBJ databases">
        <authorList>
            <consortium name="Plant Systems Biology data submission"/>
        </authorList>
    </citation>
    <scope>NUCLEOTIDE SEQUENCE</scope>
    <source>
        <strain evidence="5">D6</strain>
    </source>
</reference>
<dbReference type="EMBL" id="CAICTM010001081">
    <property type="protein sequence ID" value="CAB9520209.1"/>
    <property type="molecule type" value="Genomic_DNA"/>
</dbReference>
<dbReference type="Proteomes" id="UP001153069">
    <property type="component" value="Unassembled WGS sequence"/>
</dbReference>
<dbReference type="Pfam" id="PF05383">
    <property type="entry name" value="La"/>
    <property type="match status" value="1"/>
</dbReference>
<comment type="caution">
    <text evidence="5">The sequence shown here is derived from an EMBL/GenBank/DDBJ whole genome shotgun (WGS) entry which is preliminary data.</text>
</comment>
<accession>A0A9N8EHD3</accession>
<evidence type="ECO:0000259" key="4">
    <source>
        <dbReference type="PROSITE" id="PS50961"/>
    </source>
</evidence>
<evidence type="ECO:0000313" key="5">
    <source>
        <dbReference type="EMBL" id="CAB9520209.1"/>
    </source>
</evidence>
<dbReference type="GO" id="GO:0003723">
    <property type="term" value="F:RNA binding"/>
    <property type="evidence" value="ECO:0007669"/>
    <property type="project" value="UniProtKB-UniRule"/>
</dbReference>
<feature type="domain" description="HTH La-type RNA-binding" evidence="4">
    <location>
        <begin position="74"/>
        <end position="173"/>
    </location>
</feature>
<protein>
    <recommendedName>
        <fullName evidence="4">HTH La-type RNA-binding domain-containing protein</fullName>
    </recommendedName>
</protein>
<dbReference type="PANTHER" id="PTHR22792">
    <property type="entry name" value="LUPUS LA PROTEIN-RELATED"/>
    <property type="match status" value="1"/>
</dbReference>
<feature type="compositionally biased region" description="Polar residues" evidence="3">
    <location>
        <begin position="18"/>
        <end position="29"/>
    </location>
</feature>
<dbReference type="AlphaFoldDB" id="A0A9N8EHD3"/>
<dbReference type="Gene3D" id="1.10.10.10">
    <property type="entry name" value="Winged helix-like DNA-binding domain superfamily/Winged helix DNA-binding domain"/>
    <property type="match status" value="1"/>
</dbReference>
<dbReference type="InterPro" id="IPR006630">
    <property type="entry name" value="La_HTH"/>
</dbReference>
<sequence length="231" mass="26514">MPKKQTNIKNYFGAASGGNLSKTNPQKTLDSFFPKGAAMNTAATGSTPANKRKKNDHSKETRKKTTKKDDWKITVQNDHDEEELQTQVEYYLSNANLRKDKFYRSKIISSPHGNGWFDLKYILSAPRIQSMNVTTARQVVEALKSSEEVETMEDAEEEGTFLIRRKNNKKLPTFRSQSDYQRRRRYDSFSDYGFDEGSHGFSGYHCDRLLECGVKPWDDDAGYVLGALYDY</sequence>